<dbReference type="EMBL" id="PNIX01000191">
    <property type="protein sequence ID" value="PMP82609.1"/>
    <property type="molecule type" value="Genomic_DNA"/>
</dbReference>
<accession>A0A2J6X6T1</accession>
<reference evidence="1 2" key="1">
    <citation type="submission" date="2018-01" db="EMBL/GenBank/DDBJ databases">
        <title>Metagenomic assembled genomes from two thermal pools in the Uzon Caldera, Kamchatka, Russia.</title>
        <authorList>
            <person name="Wilkins L."/>
            <person name="Ettinger C."/>
        </authorList>
    </citation>
    <scope>NUCLEOTIDE SEQUENCE [LARGE SCALE GENOMIC DNA]</scope>
    <source>
        <strain evidence="1">ARK-10</strain>
    </source>
</reference>
<dbReference type="AlphaFoldDB" id="A0A2J6X6T1"/>
<name>A0A2J6X6T1_9BACT</name>
<proteinExistence type="predicted"/>
<comment type="caution">
    <text evidence="1">The sequence shown here is derived from an EMBL/GenBank/DDBJ whole genome shotgun (WGS) entry which is preliminary data.</text>
</comment>
<sequence>MTFNLTKSQEKRLALLQRKNFKELSLDLDLILNLVEFPESSIILEKIMSIANIKDGSEVRGEEDLFKYLFDFPLHQGEVCFLVLPGLSPQNGFTYTQYPVIKVDVKKFHSLLKSMQERLTKLDFFSLVFEKFEHGIVLDVYAGNPEIHGVDKEICQVTIW</sequence>
<dbReference type="Proteomes" id="UP000236910">
    <property type="component" value="Unassembled WGS sequence"/>
</dbReference>
<organism evidence="1 2">
    <name type="scientific">Caldisericum exile</name>
    <dbReference type="NCBI Taxonomy" id="693075"/>
    <lineage>
        <taxon>Bacteria</taxon>
        <taxon>Pseudomonadati</taxon>
        <taxon>Caldisericota/Cryosericota group</taxon>
        <taxon>Caldisericota</taxon>
        <taxon>Caldisericia</taxon>
        <taxon>Caldisericales</taxon>
        <taxon>Caldisericaceae</taxon>
        <taxon>Caldisericum</taxon>
    </lineage>
</organism>
<evidence type="ECO:0000313" key="1">
    <source>
        <dbReference type="EMBL" id="PMP82609.1"/>
    </source>
</evidence>
<gene>
    <name evidence="1" type="ORF">C0175_03290</name>
</gene>
<evidence type="ECO:0000313" key="2">
    <source>
        <dbReference type="Proteomes" id="UP000236910"/>
    </source>
</evidence>
<protein>
    <submittedName>
        <fullName evidence="1">Uncharacterized protein</fullName>
    </submittedName>
</protein>